<accession>A0AAV9HEV6</accession>
<name>A0AAV9HEV6_9PEZI</name>
<sequence length="339" mass="37686">MSTPAQGEPAVPPKEKKGIGKVLSRVKTVFRKADRRLSTIGSGSKAGPSSSAAAATAPEETLVPMSPVEQSAAAAPEVEVVAVQGTRVPRSQLFAERAKKLGDLYGLELKPSEWHLSEGDVFRVEKPIRMRVHRKCHVCDTSFGAGKECHKCKHPRCKQCPRVPAKRTEAEREESRKKRAALVKERKDNPPIVVDWDPKPQKVVLTRPAKTGGQDLEYKKPRQRIRRTCCQCEKILNGKSKSCDNCEHARCTDCPRDPAKKDKYPYGYPGDAPGVKVGHYNCGDCKHIFSTTPEDDPVCPKCSCRKSERLTPKRVEPEPDPEVWASLQARLQNLQIEAH</sequence>
<feature type="region of interest" description="Disordered" evidence="1">
    <location>
        <begin position="1"/>
        <end position="20"/>
    </location>
</feature>
<evidence type="ECO:0000313" key="2">
    <source>
        <dbReference type="EMBL" id="KAK4458315.1"/>
    </source>
</evidence>
<organism evidence="2 3">
    <name type="scientific">Cladorrhinum samala</name>
    <dbReference type="NCBI Taxonomy" id="585594"/>
    <lineage>
        <taxon>Eukaryota</taxon>
        <taxon>Fungi</taxon>
        <taxon>Dikarya</taxon>
        <taxon>Ascomycota</taxon>
        <taxon>Pezizomycotina</taxon>
        <taxon>Sordariomycetes</taxon>
        <taxon>Sordariomycetidae</taxon>
        <taxon>Sordariales</taxon>
        <taxon>Podosporaceae</taxon>
        <taxon>Cladorrhinum</taxon>
    </lineage>
</organism>
<keyword evidence="3" id="KW-1185">Reference proteome</keyword>
<feature type="region of interest" description="Disordered" evidence="1">
    <location>
        <begin position="37"/>
        <end position="57"/>
    </location>
</feature>
<evidence type="ECO:0000256" key="1">
    <source>
        <dbReference type="SAM" id="MobiDB-lite"/>
    </source>
</evidence>
<dbReference type="Proteomes" id="UP001321749">
    <property type="component" value="Unassembled WGS sequence"/>
</dbReference>
<evidence type="ECO:0000313" key="3">
    <source>
        <dbReference type="Proteomes" id="UP001321749"/>
    </source>
</evidence>
<gene>
    <name evidence="2" type="ORF">QBC42DRAFT_25068</name>
</gene>
<dbReference type="AlphaFoldDB" id="A0AAV9HEV6"/>
<reference evidence="2" key="1">
    <citation type="journal article" date="2023" name="Mol. Phylogenet. Evol.">
        <title>Genome-scale phylogeny and comparative genomics of the fungal order Sordariales.</title>
        <authorList>
            <person name="Hensen N."/>
            <person name="Bonometti L."/>
            <person name="Westerberg I."/>
            <person name="Brannstrom I.O."/>
            <person name="Guillou S."/>
            <person name="Cros-Aarteil S."/>
            <person name="Calhoun S."/>
            <person name="Haridas S."/>
            <person name="Kuo A."/>
            <person name="Mondo S."/>
            <person name="Pangilinan J."/>
            <person name="Riley R."/>
            <person name="LaButti K."/>
            <person name="Andreopoulos B."/>
            <person name="Lipzen A."/>
            <person name="Chen C."/>
            <person name="Yan M."/>
            <person name="Daum C."/>
            <person name="Ng V."/>
            <person name="Clum A."/>
            <person name="Steindorff A."/>
            <person name="Ohm R.A."/>
            <person name="Martin F."/>
            <person name="Silar P."/>
            <person name="Natvig D.O."/>
            <person name="Lalanne C."/>
            <person name="Gautier V."/>
            <person name="Ament-Velasquez S.L."/>
            <person name="Kruys A."/>
            <person name="Hutchinson M.I."/>
            <person name="Powell A.J."/>
            <person name="Barry K."/>
            <person name="Miller A.N."/>
            <person name="Grigoriev I.V."/>
            <person name="Debuchy R."/>
            <person name="Gladieux P."/>
            <person name="Hiltunen Thoren M."/>
            <person name="Johannesson H."/>
        </authorList>
    </citation>
    <scope>NUCLEOTIDE SEQUENCE</scope>
    <source>
        <strain evidence="2">PSN324</strain>
    </source>
</reference>
<feature type="compositionally biased region" description="Low complexity" evidence="1">
    <location>
        <begin position="41"/>
        <end position="55"/>
    </location>
</feature>
<protein>
    <submittedName>
        <fullName evidence="2">Uncharacterized protein</fullName>
    </submittedName>
</protein>
<dbReference type="EMBL" id="MU865074">
    <property type="protein sequence ID" value="KAK4458315.1"/>
    <property type="molecule type" value="Genomic_DNA"/>
</dbReference>
<reference evidence="2" key="2">
    <citation type="submission" date="2023-06" db="EMBL/GenBank/DDBJ databases">
        <authorList>
            <consortium name="Lawrence Berkeley National Laboratory"/>
            <person name="Mondo S.J."/>
            <person name="Hensen N."/>
            <person name="Bonometti L."/>
            <person name="Westerberg I."/>
            <person name="Brannstrom I.O."/>
            <person name="Guillou S."/>
            <person name="Cros-Aarteil S."/>
            <person name="Calhoun S."/>
            <person name="Haridas S."/>
            <person name="Kuo A."/>
            <person name="Pangilinan J."/>
            <person name="Riley R."/>
            <person name="Labutti K."/>
            <person name="Andreopoulos B."/>
            <person name="Lipzen A."/>
            <person name="Chen C."/>
            <person name="Yanf M."/>
            <person name="Daum C."/>
            <person name="Ng V."/>
            <person name="Clum A."/>
            <person name="Steindorff A."/>
            <person name="Ohm R."/>
            <person name="Martin F."/>
            <person name="Silar P."/>
            <person name="Natvig D."/>
            <person name="Lalanne C."/>
            <person name="Gautier V."/>
            <person name="Ament-Velasquez S.L."/>
            <person name="Kruys A."/>
            <person name="Hutchinson M.I."/>
            <person name="Powell A.J."/>
            <person name="Barry K."/>
            <person name="Miller A.N."/>
            <person name="Grigoriev I.V."/>
            <person name="Debuchy R."/>
            <person name="Gladieux P."/>
            <person name="Thoren M.H."/>
            <person name="Johannesson H."/>
        </authorList>
    </citation>
    <scope>NUCLEOTIDE SEQUENCE</scope>
    <source>
        <strain evidence="2">PSN324</strain>
    </source>
</reference>
<comment type="caution">
    <text evidence="2">The sequence shown here is derived from an EMBL/GenBank/DDBJ whole genome shotgun (WGS) entry which is preliminary data.</text>
</comment>
<proteinExistence type="predicted"/>